<evidence type="ECO:0000256" key="1">
    <source>
        <dbReference type="ARBA" id="ARBA00006479"/>
    </source>
</evidence>
<evidence type="ECO:0000313" key="3">
    <source>
        <dbReference type="Proteomes" id="UP000468735"/>
    </source>
</evidence>
<dbReference type="AlphaFoldDB" id="A0A6H9YGB1"/>
<dbReference type="PANTHER" id="PTHR18964:SF149">
    <property type="entry name" value="BIFUNCTIONAL UDP-N-ACETYLGLUCOSAMINE 2-EPIMERASE_N-ACETYLMANNOSAMINE KINASE"/>
    <property type="match status" value="1"/>
</dbReference>
<gene>
    <name evidence="2" type="ORF">F8566_48435</name>
</gene>
<comment type="caution">
    <text evidence="2">The sequence shown here is derived from an EMBL/GenBank/DDBJ whole genome shotgun (WGS) entry which is preliminary data.</text>
</comment>
<accession>A0A6H9YGB1</accession>
<dbReference type="InterPro" id="IPR043129">
    <property type="entry name" value="ATPase_NBD"/>
</dbReference>
<evidence type="ECO:0000313" key="2">
    <source>
        <dbReference type="EMBL" id="KAB2339338.1"/>
    </source>
</evidence>
<dbReference type="Pfam" id="PF00480">
    <property type="entry name" value="ROK"/>
    <property type="match status" value="1"/>
</dbReference>
<dbReference type="Gene3D" id="3.30.420.40">
    <property type="match status" value="2"/>
</dbReference>
<sequence length="389" mass="40452">MRVTGATTSGELRLHNLVRLLRAVHGGGAEATRSELTRDLGLSRGTAAVLMGELINGRLLREEITRQGTRGRPTGIPGPHPDGPLALAVDLREDVWTIATTELGGRLTVLEQQPHPGTPAPDVLNGLAAAIHRHRQALAPRPIGVAVAAPGPVRDGHLLDIPHLGWREVDVVEALQPVLLDNDATLAGLAEARRGALRTRGLGLHLHIEFDLGGTLILNGNPIPGARGAAGEFGHMPLIGSDRPCACGATGCWGLEVGANALLRATGRPPQDRPRALEILGDPAQQAVIDQAASILGIGISALVNALDPETVTLSGLGVDILARSGEALETSYKAGLMDFRREHPAAVLPSTLGAEATLIGASELAFDAFLTPEGVGAWLSAHEKGPAD</sequence>
<name>A0A6H9YGB1_9ACTN</name>
<proteinExistence type="inferred from homology"/>
<protein>
    <submittedName>
        <fullName evidence="2">ROK family protein</fullName>
    </submittedName>
</protein>
<dbReference type="OrthoDB" id="9810372at2"/>
<dbReference type="EMBL" id="WBMT01000036">
    <property type="protein sequence ID" value="KAB2339338.1"/>
    <property type="molecule type" value="Genomic_DNA"/>
</dbReference>
<dbReference type="InterPro" id="IPR036388">
    <property type="entry name" value="WH-like_DNA-bd_sf"/>
</dbReference>
<dbReference type="RefSeq" id="WP_151571067.1">
    <property type="nucleotide sequence ID" value="NZ_WBMT01000036.1"/>
</dbReference>
<dbReference type="Gene3D" id="1.10.10.10">
    <property type="entry name" value="Winged helix-like DNA-binding domain superfamily/Winged helix DNA-binding domain"/>
    <property type="match status" value="1"/>
</dbReference>
<dbReference type="Proteomes" id="UP000468735">
    <property type="component" value="Unassembled WGS sequence"/>
</dbReference>
<organism evidence="2 3">
    <name type="scientific">Actinomadura rudentiformis</name>
    <dbReference type="NCBI Taxonomy" id="359158"/>
    <lineage>
        <taxon>Bacteria</taxon>
        <taxon>Bacillati</taxon>
        <taxon>Actinomycetota</taxon>
        <taxon>Actinomycetes</taxon>
        <taxon>Streptosporangiales</taxon>
        <taxon>Thermomonosporaceae</taxon>
        <taxon>Actinomadura</taxon>
    </lineage>
</organism>
<reference evidence="2 3" key="1">
    <citation type="submission" date="2019-09" db="EMBL/GenBank/DDBJ databases">
        <title>Actinomadura physcomitrii sp. nov., a novel actinomycete isolated from moss [Physcomitrium sphaericum (Ludw) Fuernr].</title>
        <authorList>
            <person name="Zhuang X."/>
            <person name="Liu C."/>
        </authorList>
    </citation>
    <scope>NUCLEOTIDE SEQUENCE [LARGE SCALE GENOMIC DNA]</scope>
    <source>
        <strain evidence="2 3">HMC1</strain>
    </source>
</reference>
<dbReference type="PANTHER" id="PTHR18964">
    <property type="entry name" value="ROK (REPRESSOR, ORF, KINASE) FAMILY"/>
    <property type="match status" value="1"/>
</dbReference>
<dbReference type="SUPFAM" id="SSF53067">
    <property type="entry name" value="Actin-like ATPase domain"/>
    <property type="match status" value="1"/>
</dbReference>
<comment type="similarity">
    <text evidence="1">Belongs to the ROK (NagC/XylR) family.</text>
</comment>
<keyword evidence="3" id="KW-1185">Reference proteome</keyword>
<dbReference type="InterPro" id="IPR000600">
    <property type="entry name" value="ROK"/>
</dbReference>